<dbReference type="PROSITE" id="PS50222">
    <property type="entry name" value="EF_HAND_2"/>
    <property type="match status" value="1"/>
</dbReference>
<dbReference type="InterPro" id="IPR011992">
    <property type="entry name" value="EF-hand-dom_pair"/>
</dbReference>
<feature type="non-terminal residue" evidence="3">
    <location>
        <position position="1"/>
    </location>
</feature>
<dbReference type="Proteomes" id="UP000649617">
    <property type="component" value="Unassembled WGS sequence"/>
</dbReference>
<dbReference type="OrthoDB" id="430387at2759"/>
<comment type="caution">
    <text evidence="3">The sequence shown here is derived from an EMBL/GenBank/DDBJ whole genome shotgun (WGS) entry which is preliminary data.</text>
</comment>
<dbReference type="Pfam" id="PF13499">
    <property type="entry name" value="EF-hand_7"/>
    <property type="match status" value="1"/>
</dbReference>
<dbReference type="PROSITE" id="PS00018">
    <property type="entry name" value="EF_HAND_1"/>
    <property type="match status" value="1"/>
</dbReference>
<protein>
    <recommendedName>
        <fullName evidence="2">EF-hand domain-containing protein</fullName>
    </recommendedName>
</protein>
<dbReference type="SUPFAM" id="SSF47473">
    <property type="entry name" value="EF-hand"/>
    <property type="match status" value="1"/>
</dbReference>
<keyword evidence="4" id="KW-1185">Reference proteome</keyword>
<feature type="non-terminal residue" evidence="3">
    <location>
        <position position="107"/>
    </location>
</feature>
<evidence type="ECO:0000256" key="1">
    <source>
        <dbReference type="ARBA" id="ARBA00022837"/>
    </source>
</evidence>
<dbReference type="Gene3D" id="1.10.238.10">
    <property type="entry name" value="EF-hand"/>
    <property type="match status" value="1"/>
</dbReference>
<reference evidence="3" key="1">
    <citation type="submission" date="2021-02" db="EMBL/GenBank/DDBJ databases">
        <authorList>
            <person name="Dougan E. K."/>
            <person name="Rhodes N."/>
            <person name="Thang M."/>
            <person name="Chan C."/>
        </authorList>
    </citation>
    <scope>NUCLEOTIDE SEQUENCE</scope>
</reference>
<dbReference type="GO" id="GO:0005509">
    <property type="term" value="F:calcium ion binding"/>
    <property type="evidence" value="ECO:0007669"/>
    <property type="project" value="InterPro"/>
</dbReference>
<accession>A0A812WHN7</accession>
<keyword evidence="1" id="KW-0106">Calcium</keyword>
<dbReference type="AlphaFoldDB" id="A0A812WHN7"/>
<name>A0A812WHN7_SYMPI</name>
<dbReference type="InterPro" id="IPR018247">
    <property type="entry name" value="EF_Hand_1_Ca_BS"/>
</dbReference>
<gene>
    <name evidence="3" type="ORF">SPIL2461_LOCUS18885</name>
</gene>
<evidence type="ECO:0000313" key="4">
    <source>
        <dbReference type="Proteomes" id="UP000649617"/>
    </source>
</evidence>
<dbReference type="EMBL" id="CAJNIZ010044146">
    <property type="protein sequence ID" value="CAE7679407.1"/>
    <property type="molecule type" value="Genomic_DNA"/>
</dbReference>
<feature type="domain" description="EF-hand" evidence="2">
    <location>
        <begin position="44"/>
        <end position="79"/>
    </location>
</feature>
<organism evidence="3 4">
    <name type="scientific">Symbiodinium pilosum</name>
    <name type="common">Dinoflagellate</name>
    <dbReference type="NCBI Taxonomy" id="2952"/>
    <lineage>
        <taxon>Eukaryota</taxon>
        <taxon>Sar</taxon>
        <taxon>Alveolata</taxon>
        <taxon>Dinophyceae</taxon>
        <taxon>Suessiales</taxon>
        <taxon>Symbiodiniaceae</taxon>
        <taxon>Symbiodinium</taxon>
    </lineage>
</organism>
<dbReference type="SMART" id="SM00054">
    <property type="entry name" value="EFh"/>
    <property type="match status" value="1"/>
</dbReference>
<proteinExistence type="predicted"/>
<sequence>DIELTEDDFVSWYNNKQWSEEIMVPDPQERKLRRFCKQQGFKITDVERVKAAFDKADKDGSGYLDQQEFQQVYSKLEGIDISQVNETKFRILWQEVDEDFSGSIDLL</sequence>
<evidence type="ECO:0000313" key="3">
    <source>
        <dbReference type="EMBL" id="CAE7679407.1"/>
    </source>
</evidence>
<dbReference type="InterPro" id="IPR002048">
    <property type="entry name" value="EF_hand_dom"/>
</dbReference>
<evidence type="ECO:0000259" key="2">
    <source>
        <dbReference type="PROSITE" id="PS50222"/>
    </source>
</evidence>